<dbReference type="Proteomes" id="UP000250918">
    <property type="component" value="Unassembled WGS sequence"/>
</dbReference>
<evidence type="ECO:0000313" key="2">
    <source>
        <dbReference type="EMBL" id="PWB69925.1"/>
    </source>
</evidence>
<evidence type="ECO:0000313" key="3">
    <source>
        <dbReference type="Proteomes" id="UP000250918"/>
    </source>
</evidence>
<gene>
    <name evidence="2" type="ORF">C3F09_09975</name>
</gene>
<dbReference type="AlphaFoldDB" id="A0A855X1N3"/>
<organism evidence="2 3">
    <name type="scientific">candidate division GN15 bacterium</name>
    <dbReference type="NCBI Taxonomy" id="2072418"/>
    <lineage>
        <taxon>Bacteria</taxon>
        <taxon>candidate division GN15</taxon>
    </lineage>
</organism>
<comment type="caution">
    <text evidence="2">The sequence shown here is derived from an EMBL/GenBank/DDBJ whole genome shotgun (WGS) entry which is preliminary data.</text>
</comment>
<dbReference type="PANTHER" id="PTHR33608:SF6">
    <property type="entry name" value="BLL2464 PROTEIN"/>
    <property type="match status" value="1"/>
</dbReference>
<name>A0A855X1N3_9BACT</name>
<reference evidence="2 3" key="1">
    <citation type="journal article" date="2018" name="ISME J.">
        <title>A methanotrophic archaeon couples anaerobic oxidation of methane to Fe(III) reduction.</title>
        <authorList>
            <person name="Cai C."/>
            <person name="Leu A.O."/>
            <person name="Xie G.J."/>
            <person name="Guo J."/>
            <person name="Feng Y."/>
            <person name="Zhao J.X."/>
            <person name="Tyson G.W."/>
            <person name="Yuan Z."/>
            <person name="Hu S."/>
        </authorList>
    </citation>
    <scope>NUCLEOTIDE SEQUENCE [LARGE SCALE GENOMIC DNA]</scope>
    <source>
        <strain evidence="2">FeB_12</strain>
    </source>
</reference>
<dbReference type="InterPro" id="IPR002881">
    <property type="entry name" value="DUF58"/>
</dbReference>
<dbReference type="Pfam" id="PF01882">
    <property type="entry name" value="DUF58"/>
    <property type="match status" value="1"/>
</dbReference>
<protein>
    <submittedName>
        <fullName evidence="2">DUF58 domain-containing protein</fullName>
    </submittedName>
</protein>
<sequence>MIPKEIIKKVRRIEISTRRVVNDLFSGEYHSTFKGQGMEFEEVRQYQPGDDIRLIDWNVTARTGQPYIKKFREERELSVVLLVDASSSGAFGTRERFKSETAAELCALLAFSAIKNNDKVGLIIFTDKIEKFVPPKKGKAHVLRLIREILYFKPQGIGTDISGAVQYMNRVIKRRSVVFLISDYMSEGFYRPLQIANNKHDVIAIKISDPRESSFEDFGLIELEDAETGEVILVDTGSRAFRKEFAARAQEDNSNLKRGFQLANLDFINIRTDQSYIVPLINFFKMRERRAR</sequence>
<dbReference type="PANTHER" id="PTHR33608">
    <property type="entry name" value="BLL2464 PROTEIN"/>
    <property type="match status" value="1"/>
</dbReference>
<dbReference type="EMBL" id="PQAP01000160">
    <property type="protein sequence ID" value="PWB69925.1"/>
    <property type="molecule type" value="Genomic_DNA"/>
</dbReference>
<proteinExistence type="predicted"/>
<evidence type="ECO:0000259" key="1">
    <source>
        <dbReference type="Pfam" id="PF01882"/>
    </source>
</evidence>
<dbReference type="Gene3D" id="3.40.50.410">
    <property type="entry name" value="von Willebrand factor, type A domain"/>
    <property type="match status" value="1"/>
</dbReference>
<feature type="domain" description="DUF58" evidence="1">
    <location>
        <begin position="42"/>
        <end position="253"/>
    </location>
</feature>
<dbReference type="InterPro" id="IPR036465">
    <property type="entry name" value="vWFA_dom_sf"/>
</dbReference>
<dbReference type="SUPFAM" id="SSF53300">
    <property type="entry name" value="vWA-like"/>
    <property type="match status" value="1"/>
</dbReference>
<dbReference type="CDD" id="cd00198">
    <property type="entry name" value="vWFA"/>
    <property type="match status" value="1"/>
</dbReference>
<accession>A0A855X1N3</accession>